<dbReference type="AlphaFoldDB" id="A0A2K1JM29"/>
<name>A0A2K1JM29_PHYPA</name>
<sequence length="121" mass="13039">MGGASNCPATFSTQATSRPRPWCSSRNVCLATMDFLFYLSPGPFEGWGRRTLAMMLSCLVVCPSCGPRDATWLILAPAHRGVAAAHTARHGGYVHRPLQVLATVTQSCTFVTSTFFAVSLE</sequence>
<proteinExistence type="predicted"/>
<dbReference type="Gramene" id="Pp3c13_15490V3.1">
    <property type="protein sequence ID" value="PAC:32931300.CDS.1"/>
    <property type="gene ID" value="Pp3c13_15490"/>
</dbReference>
<reference evidence="2 4" key="2">
    <citation type="journal article" date="2018" name="Plant J.">
        <title>The Physcomitrella patens chromosome-scale assembly reveals moss genome structure and evolution.</title>
        <authorList>
            <person name="Lang D."/>
            <person name="Ullrich K.K."/>
            <person name="Murat F."/>
            <person name="Fuchs J."/>
            <person name="Jenkins J."/>
            <person name="Haas F.B."/>
            <person name="Piednoel M."/>
            <person name="Gundlach H."/>
            <person name="Van Bel M."/>
            <person name="Meyberg R."/>
            <person name="Vives C."/>
            <person name="Morata J."/>
            <person name="Symeonidi A."/>
            <person name="Hiss M."/>
            <person name="Muchero W."/>
            <person name="Kamisugi Y."/>
            <person name="Saleh O."/>
            <person name="Blanc G."/>
            <person name="Decker E.L."/>
            <person name="van Gessel N."/>
            <person name="Grimwood J."/>
            <person name="Hayes R.D."/>
            <person name="Graham S.W."/>
            <person name="Gunter L.E."/>
            <person name="McDaniel S.F."/>
            <person name="Hoernstein S.N.W."/>
            <person name="Larsson A."/>
            <person name="Li F.W."/>
            <person name="Perroud P.F."/>
            <person name="Phillips J."/>
            <person name="Ranjan P."/>
            <person name="Rokshar D.S."/>
            <person name="Rothfels C.J."/>
            <person name="Schneider L."/>
            <person name="Shu S."/>
            <person name="Stevenson D.W."/>
            <person name="Thummler F."/>
            <person name="Tillich M."/>
            <person name="Villarreal Aguilar J.C."/>
            <person name="Widiez T."/>
            <person name="Wong G.K."/>
            <person name="Wymore A."/>
            <person name="Zhang Y."/>
            <person name="Zimmer A.D."/>
            <person name="Quatrano R.S."/>
            <person name="Mayer K.F.X."/>
            <person name="Goodstein D."/>
            <person name="Casacuberta J.M."/>
            <person name="Vandepoele K."/>
            <person name="Reski R."/>
            <person name="Cuming A.C."/>
            <person name="Tuskan G.A."/>
            <person name="Maumus F."/>
            <person name="Salse J."/>
            <person name="Schmutz J."/>
            <person name="Rensing S.A."/>
        </authorList>
    </citation>
    <scope>NUCLEOTIDE SEQUENCE [LARGE SCALE GENOMIC DNA]</scope>
    <source>
        <strain evidence="3 4">cv. Gransden 2004</strain>
    </source>
</reference>
<dbReference type="Proteomes" id="UP000006727">
    <property type="component" value="Chromosome 13"/>
</dbReference>
<evidence type="ECO:0000313" key="2">
    <source>
        <dbReference type="EMBL" id="PNR42598.1"/>
    </source>
</evidence>
<evidence type="ECO:0000256" key="1">
    <source>
        <dbReference type="SAM" id="MobiDB-lite"/>
    </source>
</evidence>
<evidence type="ECO:0000313" key="3">
    <source>
        <dbReference type="EnsemblPlants" id="PAC:32931300.CDS.1"/>
    </source>
</evidence>
<gene>
    <name evidence="2" type="ORF">PHYPA_017428</name>
</gene>
<protein>
    <submittedName>
        <fullName evidence="2 3">Uncharacterized protein</fullName>
    </submittedName>
</protein>
<feature type="region of interest" description="Disordered" evidence="1">
    <location>
        <begin position="1"/>
        <end position="20"/>
    </location>
</feature>
<accession>A0A2K1JM29</accession>
<dbReference type="EMBL" id="ABEU02000013">
    <property type="protein sequence ID" value="PNR42598.1"/>
    <property type="molecule type" value="Genomic_DNA"/>
</dbReference>
<dbReference type="EnsemblPlants" id="Pp3c13_15490V3.1">
    <property type="protein sequence ID" value="PAC:32931300.CDS.1"/>
    <property type="gene ID" value="Pp3c13_15490"/>
</dbReference>
<feature type="compositionally biased region" description="Polar residues" evidence="1">
    <location>
        <begin position="7"/>
        <end position="17"/>
    </location>
</feature>
<keyword evidence="4" id="KW-1185">Reference proteome</keyword>
<organism evidence="2">
    <name type="scientific">Physcomitrium patens</name>
    <name type="common">Spreading-leaved earth moss</name>
    <name type="synonym">Physcomitrella patens</name>
    <dbReference type="NCBI Taxonomy" id="3218"/>
    <lineage>
        <taxon>Eukaryota</taxon>
        <taxon>Viridiplantae</taxon>
        <taxon>Streptophyta</taxon>
        <taxon>Embryophyta</taxon>
        <taxon>Bryophyta</taxon>
        <taxon>Bryophytina</taxon>
        <taxon>Bryopsida</taxon>
        <taxon>Funariidae</taxon>
        <taxon>Funariales</taxon>
        <taxon>Funariaceae</taxon>
        <taxon>Physcomitrium</taxon>
    </lineage>
</organism>
<dbReference type="InParanoid" id="A0A2K1JM29"/>
<reference evidence="2 4" key="1">
    <citation type="journal article" date="2008" name="Science">
        <title>The Physcomitrella genome reveals evolutionary insights into the conquest of land by plants.</title>
        <authorList>
            <person name="Rensing S."/>
            <person name="Lang D."/>
            <person name="Zimmer A."/>
            <person name="Terry A."/>
            <person name="Salamov A."/>
            <person name="Shapiro H."/>
            <person name="Nishiyama T."/>
            <person name="Perroud P.-F."/>
            <person name="Lindquist E."/>
            <person name="Kamisugi Y."/>
            <person name="Tanahashi T."/>
            <person name="Sakakibara K."/>
            <person name="Fujita T."/>
            <person name="Oishi K."/>
            <person name="Shin-I T."/>
            <person name="Kuroki Y."/>
            <person name="Toyoda A."/>
            <person name="Suzuki Y."/>
            <person name="Hashimoto A."/>
            <person name="Yamaguchi K."/>
            <person name="Sugano A."/>
            <person name="Kohara Y."/>
            <person name="Fujiyama A."/>
            <person name="Anterola A."/>
            <person name="Aoki S."/>
            <person name="Ashton N."/>
            <person name="Barbazuk W.B."/>
            <person name="Barker E."/>
            <person name="Bennetzen J."/>
            <person name="Bezanilla M."/>
            <person name="Blankenship R."/>
            <person name="Cho S.H."/>
            <person name="Dutcher S."/>
            <person name="Estelle M."/>
            <person name="Fawcett J.A."/>
            <person name="Gundlach H."/>
            <person name="Hanada K."/>
            <person name="Heyl A."/>
            <person name="Hicks K.A."/>
            <person name="Hugh J."/>
            <person name="Lohr M."/>
            <person name="Mayer K."/>
            <person name="Melkozernov A."/>
            <person name="Murata T."/>
            <person name="Nelson D."/>
            <person name="Pils B."/>
            <person name="Prigge M."/>
            <person name="Reiss B."/>
            <person name="Renner T."/>
            <person name="Rombauts S."/>
            <person name="Rushton P."/>
            <person name="Sanderfoot A."/>
            <person name="Schween G."/>
            <person name="Shiu S.-H."/>
            <person name="Stueber K."/>
            <person name="Theodoulou F.L."/>
            <person name="Tu H."/>
            <person name="Van de Peer Y."/>
            <person name="Verrier P.J."/>
            <person name="Waters E."/>
            <person name="Wood A."/>
            <person name="Yang L."/>
            <person name="Cove D."/>
            <person name="Cuming A."/>
            <person name="Hasebe M."/>
            <person name="Lucas S."/>
            <person name="Mishler D.B."/>
            <person name="Reski R."/>
            <person name="Grigoriev I."/>
            <person name="Quatrano R.S."/>
            <person name="Boore J.L."/>
        </authorList>
    </citation>
    <scope>NUCLEOTIDE SEQUENCE [LARGE SCALE GENOMIC DNA]</scope>
    <source>
        <strain evidence="3 4">cv. Gransden 2004</strain>
    </source>
</reference>
<reference evidence="3" key="3">
    <citation type="submission" date="2020-12" db="UniProtKB">
        <authorList>
            <consortium name="EnsemblPlants"/>
        </authorList>
    </citation>
    <scope>IDENTIFICATION</scope>
</reference>
<evidence type="ECO:0000313" key="4">
    <source>
        <dbReference type="Proteomes" id="UP000006727"/>
    </source>
</evidence>